<dbReference type="Pfam" id="PF02653">
    <property type="entry name" value="BPD_transp_2"/>
    <property type="match status" value="1"/>
</dbReference>
<evidence type="ECO:0000256" key="6">
    <source>
        <dbReference type="SAM" id="Phobius"/>
    </source>
</evidence>
<keyword evidence="5 6" id="KW-0472">Membrane</keyword>
<dbReference type="PANTHER" id="PTHR32196">
    <property type="entry name" value="ABC TRANSPORTER PERMEASE PROTEIN YPHD-RELATED-RELATED"/>
    <property type="match status" value="1"/>
</dbReference>
<feature type="transmembrane region" description="Helical" evidence="6">
    <location>
        <begin position="170"/>
        <end position="188"/>
    </location>
</feature>
<evidence type="ECO:0000256" key="2">
    <source>
        <dbReference type="ARBA" id="ARBA00022475"/>
    </source>
</evidence>
<evidence type="ECO:0000256" key="1">
    <source>
        <dbReference type="ARBA" id="ARBA00004651"/>
    </source>
</evidence>
<evidence type="ECO:0000313" key="8">
    <source>
        <dbReference type="Proteomes" id="UP000515860"/>
    </source>
</evidence>
<reference evidence="7 8" key="1">
    <citation type="submission" date="2020-08" db="EMBL/GenBank/DDBJ databases">
        <authorList>
            <person name="Liu C."/>
            <person name="Sun Q."/>
        </authorList>
    </citation>
    <scope>NUCLEOTIDE SEQUENCE [LARGE SCALE GENOMIC DNA]</scope>
    <source>
        <strain evidence="7 8">NSJ-29</strain>
    </source>
</reference>
<feature type="transmembrane region" description="Helical" evidence="6">
    <location>
        <begin position="68"/>
        <end position="84"/>
    </location>
</feature>
<protein>
    <submittedName>
        <fullName evidence="7">ABC transporter permease</fullName>
    </submittedName>
</protein>
<evidence type="ECO:0000256" key="5">
    <source>
        <dbReference type="ARBA" id="ARBA00023136"/>
    </source>
</evidence>
<feature type="transmembrane region" description="Helical" evidence="6">
    <location>
        <begin position="128"/>
        <end position="150"/>
    </location>
</feature>
<gene>
    <name evidence="7" type="ORF">H9Q79_03015</name>
</gene>
<dbReference type="GO" id="GO:0005886">
    <property type="term" value="C:plasma membrane"/>
    <property type="evidence" value="ECO:0007669"/>
    <property type="project" value="UniProtKB-SubCell"/>
</dbReference>
<evidence type="ECO:0000313" key="7">
    <source>
        <dbReference type="EMBL" id="QNM09274.1"/>
    </source>
</evidence>
<dbReference type="AlphaFoldDB" id="A0A7G9GEP2"/>
<organism evidence="7 8">
    <name type="scientific">Wansuia hejianensis</name>
    <dbReference type="NCBI Taxonomy" id="2763667"/>
    <lineage>
        <taxon>Bacteria</taxon>
        <taxon>Bacillati</taxon>
        <taxon>Bacillota</taxon>
        <taxon>Clostridia</taxon>
        <taxon>Lachnospirales</taxon>
        <taxon>Lachnospiraceae</taxon>
        <taxon>Wansuia</taxon>
    </lineage>
</organism>
<dbReference type="RefSeq" id="WP_118648259.1">
    <property type="nucleotide sequence ID" value="NZ_CP060635.1"/>
</dbReference>
<dbReference type="CDD" id="cd06579">
    <property type="entry name" value="TM_PBP1_transp_AraH_like"/>
    <property type="match status" value="1"/>
</dbReference>
<accession>A0A7G9GEP2</accession>
<feature type="transmembrane region" description="Helical" evidence="6">
    <location>
        <begin position="298"/>
        <end position="318"/>
    </location>
</feature>
<proteinExistence type="predicted"/>
<dbReference type="KEGG" id="whj:H9Q79_03015"/>
<feature type="transmembrane region" description="Helical" evidence="6">
    <location>
        <begin position="12"/>
        <end position="31"/>
    </location>
</feature>
<dbReference type="EMBL" id="CP060635">
    <property type="protein sequence ID" value="QNM09274.1"/>
    <property type="molecule type" value="Genomic_DNA"/>
</dbReference>
<feature type="transmembrane region" description="Helical" evidence="6">
    <location>
        <begin position="96"/>
        <end position="121"/>
    </location>
</feature>
<comment type="subcellular location">
    <subcellularLocation>
        <location evidence="1">Cell membrane</location>
        <topology evidence="1">Multi-pass membrane protein</topology>
    </subcellularLocation>
</comment>
<evidence type="ECO:0000256" key="4">
    <source>
        <dbReference type="ARBA" id="ARBA00022989"/>
    </source>
</evidence>
<keyword evidence="8" id="KW-1185">Reference proteome</keyword>
<dbReference type="InterPro" id="IPR001851">
    <property type="entry name" value="ABC_transp_permease"/>
</dbReference>
<evidence type="ECO:0000256" key="3">
    <source>
        <dbReference type="ARBA" id="ARBA00022692"/>
    </source>
</evidence>
<name>A0A7G9GEP2_9FIRM</name>
<sequence>MNTAKTRKFKITDWLLEIILLVMIILFSLTANNFLTVGNLFNILRNISFKGIIACFMTMVIISGEIDLSVGSTVAFAGVITAYVNKMLLGAGMGEIPAIVIGIIAAVALSGCVGVLMALVITRLRVPSFIVTMAGMQLLRGAALLIANGFPIQGYPDWFKFLGSGYVGPIPFPAIIFIGFLVITWYILKQTPFGRSIYAVGSNPEAAALSGLNVNRIKSMVFMLTSAAAGLAGVMVSAQLNSGSPNVGTSYEMDTIASVIIGGASLAGGAGTIRGTLVGCVFTGVLMNSMTLLGVNDYWQYVVRGALIVFAVFLNTMVRERLKEKGY</sequence>
<keyword evidence="4 6" id="KW-1133">Transmembrane helix</keyword>
<keyword evidence="3 6" id="KW-0812">Transmembrane</keyword>
<dbReference type="Proteomes" id="UP000515860">
    <property type="component" value="Chromosome"/>
</dbReference>
<dbReference type="GO" id="GO:0022857">
    <property type="term" value="F:transmembrane transporter activity"/>
    <property type="evidence" value="ECO:0007669"/>
    <property type="project" value="InterPro"/>
</dbReference>
<keyword evidence="2" id="KW-1003">Cell membrane</keyword>